<evidence type="ECO:0000256" key="9">
    <source>
        <dbReference type="SAM" id="SignalP"/>
    </source>
</evidence>
<evidence type="ECO:0000256" key="1">
    <source>
        <dbReference type="ARBA" id="ARBA00009809"/>
    </source>
</evidence>
<dbReference type="FunFam" id="3.20.20.80:FF:000017">
    <property type="entry name" value="Beta-galactosidase"/>
    <property type="match status" value="1"/>
</dbReference>
<dbReference type="SUPFAM" id="SSF49785">
    <property type="entry name" value="Galactose-binding domain-like"/>
    <property type="match status" value="1"/>
</dbReference>
<protein>
    <recommendedName>
        <fullName evidence="7">Beta-galactosidase</fullName>
        <ecNumber evidence="7">3.2.1.23</ecNumber>
    </recommendedName>
</protein>
<accession>A0A1B6C0R4</accession>
<dbReference type="EC" id="3.2.1.23" evidence="7"/>
<feature type="chain" id="PRO_5008580111" description="Beta-galactosidase" evidence="9">
    <location>
        <begin position="17"/>
        <end position="648"/>
    </location>
</feature>
<evidence type="ECO:0000259" key="11">
    <source>
        <dbReference type="Pfam" id="PF21317"/>
    </source>
</evidence>
<evidence type="ECO:0000256" key="2">
    <source>
        <dbReference type="ARBA" id="ARBA00022729"/>
    </source>
</evidence>
<dbReference type="InterPro" id="IPR001944">
    <property type="entry name" value="Glycoside_Hdrlase_35"/>
</dbReference>
<feature type="domain" description="Beta-galactosidase 1-like first all-beta" evidence="11">
    <location>
        <begin position="403"/>
        <end position="512"/>
    </location>
</feature>
<dbReference type="PIRSF" id="PIRSF006336">
    <property type="entry name" value="B-gal"/>
    <property type="match status" value="1"/>
</dbReference>
<dbReference type="InterPro" id="IPR017853">
    <property type="entry name" value="GH"/>
</dbReference>
<sequence length="648" mass="74265">MNKLAILCLLVNIINCKMPKNVEISNQNKLFEIDWVNNQFLKDGEPFRYISGSIHYFRHPRPYWKDRLKKLRAAGFNAVSVYIEWSYHEPSQGIYNFTEDRDFIHFINLAQEEGLLVILRPGPYICAERDFGGYPSWLLTESPEMELRTNDTRHTKYIYQWLSKLLPLIQPLLYGNGGPIIMVQVENEYGSYSAHDTNYTIWLRDVFTNYIGKKSVLFTTDGAASYFLQYGPIPWVFTTVDFASGVNVSATFTPLRTYQTHGPLVNSEYYTGWLTHWGEPFQTAQTDEVVKTLKDILDLNASVNLFMFAGGTNFGFTSGANYGTPSYQPQITSYDYGSPLDEAGDPTEKYYAIKKLISEYTTLPDVPIPRPQLKGDYGMVEMVPIVSLFDAPSQYLPVRARYPLTFEALQQSYGFILYETKVPDKIGDPAILKVEKLHDRAIVYLERQVVGVLSRAKDINTMSMLARPGQTLRLLVENQGRINYGNFKDFKGILSNVTIDNFIIQDWIHIGYPLSNISVIENLKTTEVSEIKPPAFYSARFKLPENMDVPLDTFVNMDGWGKGVLFVNQHNLGRYWPTTGPQITLYLPGCYLYPFPAENQITIFEMEFESPNRTITFITKPILNVTYIPYRSKKSNFFKVLNKLGAHS</sequence>
<proteinExistence type="inferred from homology"/>
<dbReference type="InterPro" id="IPR048912">
    <property type="entry name" value="BetaGal1-like_ABD1"/>
</dbReference>
<organism evidence="13">
    <name type="scientific">Clastoptera arizonana</name>
    <name type="common">Arizona spittle bug</name>
    <dbReference type="NCBI Taxonomy" id="38151"/>
    <lineage>
        <taxon>Eukaryota</taxon>
        <taxon>Metazoa</taxon>
        <taxon>Ecdysozoa</taxon>
        <taxon>Arthropoda</taxon>
        <taxon>Hexapoda</taxon>
        <taxon>Insecta</taxon>
        <taxon>Pterygota</taxon>
        <taxon>Neoptera</taxon>
        <taxon>Paraneoptera</taxon>
        <taxon>Hemiptera</taxon>
        <taxon>Auchenorrhyncha</taxon>
        <taxon>Cercopoidea</taxon>
        <taxon>Clastopteridae</taxon>
        <taxon>Clastoptera</taxon>
    </lineage>
</organism>
<reference evidence="13" key="1">
    <citation type="submission" date="2015-12" db="EMBL/GenBank/DDBJ databases">
        <title>De novo transcriptome assembly of four potential Pierce s Disease insect vectors from Arizona vineyards.</title>
        <authorList>
            <person name="Tassone E.E."/>
        </authorList>
    </citation>
    <scope>NUCLEOTIDE SEQUENCE</scope>
</reference>
<dbReference type="FunFam" id="2.60.120.260:FF:000021">
    <property type="entry name" value="Beta-galactosidase"/>
    <property type="match status" value="1"/>
</dbReference>
<evidence type="ECO:0000256" key="5">
    <source>
        <dbReference type="ARBA" id="ARBA00023295"/>
    </source>
</evidence>
<feature type="active site" description="Nucleophile" evidence="6">
    <location>
        <position position="268"/>
    </location>
</feature>
<feature type="signal peptide" evidence="9">
    <location>
        <begin position="1"/>
        <end position="16"/>
    </location>
</feature>
<gene>
    <name evidence="13" type="ORF">g.14270</name>
</gene>
<dbReference type="GO" id="GO:0004565">
    <property type="term" value="F:beta-galactosidase activity"/>
    <property type="evidence" value="ECO:0007669"/>
    <property type="project" value="UniProtKB-EC"/>
</dbReference>
<feature type="domain" description="Glycoside hydrolase 35 catalytic" evidence="10">
    <location>
        <begin position="39"/>
        <end position="359"/>
    </location>
</feature>
<dbReference type="Pfam" id="PF01301">
    <property type="entry name" value="Glyco_hydro_35"/>
    <property type="match status" value="1"/>
</dbReference>
<dbReference type="InterPro" id="IPR026283">
    <property type="entry name" value="B-gal_1-like"/>
</dbReference>
<feature type="active site" description="Proton donor" evidence="6">
    <location>
        <position position="188"/>
    </location>
</feature>
<evidence type="ECO:0000256" key="8">
    <source>
        <dbReference type="RuleBase" id="RU003679"/>
    </source>
</evidence>
<dbReference type="PANTHER" id="PTHR23421">
    <property type="entry name" value="BETA-GALACTOSIDASE RELATED"/>
    <property type="match status" value="1"/>
</dbReference>
<evidence type="ECO:0000259" key="12">
    <source>
        <dbReference type="Pfam" id="PF21467"/>
    </source>
</evidence>
<evidence type="ECO:0000256" key="4">
    <source>
        <dbReference type="ARBA" id="ARBA00023180"/>
    </source>
</evidence>
<keyword evidence="5 7" id="KW-0326">Glycosidase</keyword>
<dbReference type="InterPro" id="IPR008979">
    <property type="entry name" value="Galactose-bd-like_sf"/>
</dbReference>
<dbReference type="InterPro" id="IPR031330">
    <property type="entry name" value="Gly_Hdrlase_35_cat"/>
</dbReference>
<dbReference type="GO" id="GO:0005975">
    <property type="term" value="P:carbohydrate metabolic process"/>
    <property type="evidence" value="ECO:0007669"/>
    <property type="project" value="InterPro"/>
</dbReference>
<dbReference type="Gene3D" id="3.20.20.80">
    <property type="entry name" value="Glycosidases"/>
    <property type="match status" value="1"/>
</dbReference>
<comment type="catalytic activity">
    <reaction evidence="7">
        <text>Hydrolysis of terminal non-reducing beta-D-galactose residues in beta-D-galactosides.</text>
        <dbReference type="EC" id="3.2.1.23"/>
    </reaction>
</comment>
<evidence type="ECO:0000313" key="13">
    <source>
        <dbReference type="EMBL" id="JAS06825.1"/>
    </source>
</evidence>
<comment type="similarity">
    <text evidence="1 8">Belongs to the glycosyl hydrolase 35 family.</text>
</comment>
<dbReference type="SUPFAM" id="SSF51445">
    <property type="entry name" value="(Trans)glycosidases"/>
    <property type="match status" value="1"/>
</dbReference>
<dbReference type="AlphaFoldDB" id="A0A1B6C0R4"/>
<dbReference type="Pfam" id="PF21467">
    <property type="entry name" value="BetaGal_gal-bd"/>
    <property type="match status" value="1"/>
</dbReference>
<dbReference type="PRINTS" id="PR00742">
    <property type="entry name" value="GLHYDRLASE35"/>
</dbReference>
<dbReference type="PROSITE" id="PS01182">
    <property type="entry name" value="GLYCOSYL_HYDROL_F35"/>
    <property type="match status" value="1"/>
</dbReference>
<evidence type="ECO:0000259" key="10">
    <source>
        <dbReference type="Pfam" id="PF01301"/>
    </source>
</evidence>
<dbReference type="Gene3D" id="2.60.120.260">
    <property type="entry name" value="Galactose-binding domain-like"/>
    <property type="match status" value="2"/>
</dbReference>
<keyword evidence="2 9" id="KW-0732">Signal</keyword>
<evidence type="ECO:0000256" key="3">
    <source>
        <dbReference type="ARBA" id="ARBA00022801"/>
    </source>
</evidence>
<name>A0A1B6C0R4_9HEMI</name>
<dbReference type="InterPro" id="IPR019801">
    <property type="entry name" value="Glyco_hydro_35_CS"/>
</dbReference>
<evidence type="ECO:0000256" key="6">
    <source>
        <dbReference type="PIRSR" id="PIRSR006336-1"/>
    </source>
</evidence>
<evidence type="ECO:0000256" key="7">
    <source>
        <dbReference type="RuleBase" id="RU000675"/>
    </source>
</evidence>
<dbReference type="InterPro" id="IPR048913">
    <property type="entry name" value="BetaGal_gal-bd"/>
</dbReference>
<dbReference type="EMBL" id="GEDC01030473">
    <property type="protein sequence ID" value="JAS06825.1"/>
    <property type="molecule type" value="Transcribed_RNA"/>
</dbReference>
<feature type="domain" description="Beta-galactosidase galactose-binding" evidence="12">
    <location>
        <begin position="534"/>
        <end position="594"/>
    </location>
</feature>
<keyword evidence="3 7" id="KW-0378">Hydrolase</keyword>
<keyword evidence="4" id="KW-0325">Glycoprotein</keyword>
<dbReference type="Pfam" id="PF21317">
    <property type="entry name" value="BetaGal_ABD_1"/>
    <property type="match status" value="1"/>
</dbReference>